<evidence type="ECO:0000256" key="1">
    <source>
        <dbReference type="ARBA" id="ARBA00002889"/>
    </source>
</evidence>
<feature type="compositionally biased region" description="Low complexity" evidence="6">
    <location>
        <begin position="100"/>
        <end position="109"/>
    </location>
</feature>
<evidence type="ECO:0000256" key="4">
    <source>
        <dbReference type="ARBA" id="ARBA00015522"/>
    </source>
</evidence>
<sequence length="273" mass="29479">MANPRQRRKARSSSYRTVKTSNAKKLRKHPALNAPDVLKKAWNVHKTVRQNYAALGLAQSLAPRPSGGTEAGPARLPGSSSDQPENVPVDATASAPDQDASPAGSSAKAKPLRKGFGRIVRDKDGNVVDVVLAEDEEDDDVEMDEGTGTAVSQKRRKGKAEQEQTPWGPPMEDWVPDSAAVAERVLGAQKTKRTVITDELEKMAAQTTKLSRHASSNEVDLLRALIQQHGDDFDAMARDRKLNRWQKTGGELRRAIKKAGGQAAILAAAVPEA</sequence>
<dbReference type="PANTHER" id="PTHR13243">
    <property type="entry name" value="HSPC111 PROTEIN-RELATED"/>
    <property type="match status" value="1"/>
</dbReference>
<evidence type="ECO:0000313" key="8">
    <source>
        <dbReference type="Proteomes" id="UP000076842"/>
    </source>
</evidence>
<reference evidence="7 8" key="1">
    <citation type="journal article" date="2016" name="Mol. Biol. Evol.">
        <title>Comparative Genomics of Early-Diverging Mushroom-Forming Fungi Provides Insights into the Origins of Lignocellulose Decay Capabilities.</title>
        <authorList>
            <person name="Nagy L.G."/>
            <person name="Riley R."/>
            <person name="Tritt A."/>
            <person name="Adam C."/>
            <person name="Daum C."/>
            <person name="Floudas D."/>
            <person name="Sun H."/>
            <person name="Yadav J.S."/>
            <person name="Pangilinan J."/>
            <person name="Larsson K.H."/>
            <person name="Matsuura K."/>
            <person name="Barry K."/>
            <person name="Labutti K."/>
            <person name="Kuo R."/>
            <person name="Ohm R.A."/>
            <person name="Bhattacharya S.S."/>
            <person name="Shirouzu T."/>
            <person name="Yoshinaga Y."/>
            <person name="Martin F.M."/>
            <person name="Grigoriev I.V."/>
            <person name="Hibbett D.S."/>
        </authorList>
    </citation>
    <scope>NUCLEOTIDE SEQUENCE [LARGE SCALE GENOMIC DNA]</scope>
    <source>
        <strain evidence="7 8">HHB12733</strain>
    </source>
</reference>
<dbReference type="Pfam" id="PF09420">
    <property type="entry name" value="Nop16"/>
    <property type="match status" value="1"/>
</dbReference>
<evidence type="ECO:0000313" key="7">
    <source>
        <dbReference type="EMBL" id="KZT57150.1"/>
    </source>
</evidence>
<dbReference type="FunCoup" id="A0A165FSK4">
    <property type="interactions" value="118"/>
</dbReference>
<comment type="function">
    <text evidence="1">Involved in the biogenesis of the 60S ribosomal subunit.</text>
</comment>
<protein>
    <recommendedName>
        <fullName evidence="4">Nucleolar protein 16</fullName>
    </recommendedName>
</protein>
<feature type="compositionally biased region" description="Basic residues" evidence="6">
    <location>
        <begin position="1"/>
        <end position="11"/>
    </location>
</feature>
<name>A0A165FSK4_9BASI</name>
<keyword evidence="8" id="KW-1185">Reference proteome</keyword>
<evidence type="ECO:0000256" key="6">
    <source>
        <dbReference type="SAM" id="MobiDB-lite"/>
    </source>
</evidence>
<dbReference type="GO" id="GO:0005730">
    <property type="term" value="C:nucleolus"/>
    <property type="evidence" value="ECO:0007669"/>
    <property type="project" value="UniProtKB-SubCell"/>
</dbReference>
<feature type="region of interest" description="Disordered" evidence="6">
    <location>
        <begin position="1"/>
        <end position="34"/>
    </location>
</feature>
<proteinExistence type="inferred from homology"/>
<evidence type="ECO:0000256" key="2">
    <source>
        <dbReference type="ARBA" id="ARBA00004604"/>
    </source>
</evidence>
<dbReference type="STRING" id="1353952.A0A165FSK4"/>
<dbReference type="OrthoDB" id="285729at2759"/>
<dbReference type="GO" id="GO:0042273">
    <property type="term" value="P:ribosomal large subunit biogenesis"/>
    <property type="evidence" value="ECO:0007669"/>
    <property type="project" value="TreeGrafter"/>
</dbReference>
<evidence type="ECO:0000256" key="5">
    <source>
        <dbReference type="ARBA" id="ARBA00023242"/>
    </source>
</evidence>
<dbReference type="InParanoid" id="A0A165FSK4"/>
<accession>A0A165FSK4</accession>
<feature type="compositionally biased region" description="Polar residues" evidence="6">
    <location>
        <begin position="12"/>
        <end position="21"/>
    </location>
</feature>
<gene>
    <name evidence="7" type="ORF">CALCODRAFT_496443</name>
</gene>
<feature type="compositionally biased region" description="Acidic residues" evidence="6">
    <location>
        <begin position="133"/>
        <end position="145"/>
    </location>
</feature>
<dbReference type="AlphaFoldDB" id="A0A165FSK4"/>
<keyword evidence="5" id="KW-0539">Nucleus</keyword>
<dbReference type="Proteomes" id="UP000076842">
    <property type="component" value="Unassembled WGS sequence"/>
</dbReference>
<feature type="region of interest" description="Disordered" evidence="6">
    <location>
        <begin position="133"/>
        <end position="174"/>
    </location>
</feature>
<evidence type="ECO:0000256" key="3">
    <source>
        <dbReference type="ARBA" id="ARBA00008479"/>
    </source>
</evidence>
<feature type="region of interest" description="Disordered" evidence="6">
    <location>
        <begin position="61"/>
        <end position="115"/>
    </location>
</feature>
<organism evidence="7 8">
    <name type="scientific">Calocera cornea HHB12733</name>
    <dbReference type="NCBI Taxonomy" id="1353952"/>
    <lineage>
        <taxon>Eukaryota</taxon>
        <taxon>Fungi</taxon>
        <taxon>Dikarya</taxon>
        <taxon>Basidiomycota</taxon>
        <taxon>Agaricomycotina</taxon>
        <taxon>Dacrymycetes</taxon>
        <taxon>Dacrymycetales</taxon>
        <taxon>Dacrymycetaceae</taxon>
        <taxon>Calocera</taxon>
    </lineage>
</organism>
<comment type="similarity">
    <text evidence="3">Belongs to the NOP16 family.</text>
</comment>
<dbReference type="EMBL" id="KV423967">
    <property type="protein sequence ID" value="KZT57150.1"/>
    <property type="molecule type" value="Genomic_DNA"/>
</dbReference>
<dbReference type="PANTHER" id="PTHR13243:SF1">
    <property type="entry name" value="NUCLEOLAR PROTEIN 16"/>
    <property type="match status" value="1"/>
</dbReference>
<comment type="subcellular location">
    <subcellularLocation>
        <location evidence="2">Nucleus</location>
        <location evidence="2">Nucleolus</location>
    </subcellularLocation>
</comment>
<dbReference type="InterPro" id="IPR019002">
    <property type="entry name" value="Ribosome_biogenesis_Nop16"/>
</dbReference>